<gene>
    <name evidence="2" type="ORF">GCK32_001174</name>
</gene>
<dbReference type="EMBL" id="WIXE01018464">
    <property type="protein sequence ID" value="KAK5970892.1"/>
    <property type="molecule type" value="Genomic_DNA"/>
</dbReference>
<reference evidence="2 3" key="1">
    <citation type="submission" date="2019-10" db="EMBL/GenBank/DDBJ databases">
        <title>Assembly and Annotation for the nematode Trichostrongylus colubriformis.</title>
        <authorList>
            <person name="Martin J."/>
        </authorList>
    </citation>
    <scope>NUCLEOTIDE SEQUENCE [LARGE SCALE GENOMIC DNA]</scope>
    <source>
        <strain evidence="2">G859</strain>
        <tissue evidence="2">Whole worm</tissue>
    </source>
</reference>
<keyword evidence="3" id="KW-1185">Reference proteome</keyword>
<evidence type="ECO:0000313" key="2">
    <source>
        <dbReference type="EMBL" id="KAK5970892.1"/>
    </source>
</evidence>
<feature type="region of interest" description="Disordered" evidence="1">
    <location>
        <begin position="13"/>
        <end position="36"/>
    </location>
</feature>
<comment type="caution">
    <text evidence="2">The sequence shown here is derived from an EMBL/GenBank/DDBJ whole genome shotgun (WGS) entry which is preliminary data.</text>
</comment>
<name>A0AAN8IIS7_TRICO</name>
<proteinExistence type="predicted"/>
<protein>
    <submittedName>
        <fullName evidence="2">Uncharacterized protein</fullName>
    </submittedName>
</protein>
<feature type="region of interest" description="Disordered" evidence="1">
    <location>
        <begin position="67"/>
        <end position="98"/>
    </location>
</feature>
<evidence type="ECO:0000313" key="3">
    <source>
        <dbReference type="Proteomes" id="UP001331761"/>
    </source>
</evidence>
<dbReference type="Proteomes" id="UP001331761">
    <property type="component" value="Unassembled WGS sequence"/>
</dbReference>
<accession>A0AAN8IIS7</accession>
<sequence length="472" mass="52331">MFISAHPIAKSKPIETKVTATDMKSEGPNAMTEGPSAMTLQFPHLQKSAVPMETQLVEKVSGDVGKSSEINLLDGGGLESRPEGETPLTTEEGLRPEASLEVPHSSKNVDLMLSSEVLPVAGPVEFEKGPFAEADHTRSEIPVPFEERPSTAAFHTSHDQFFPIEKEPFFAPPNASPDINELEEALKQLASISREVKDSATSSESVSFFGDYRERKNSVDGAVKRKRKRGDSMGPTKDHHPTRVPKSSNSSSDEDLPPSLVDSEVIRAGDESDESVQHLDDSSSSDSNEIVPPPLEERCTAIECNFEKGDLCSFVSSTPHKVQNHRSKRALTTLPFFIIQRWGNWIGKFNKSYRRVDRAPVFSPSNRHFAATLLRGQQMATLTIQTTTLEPFLVGFDSWEATRDMQMRVCCDDVCPLTTNSGYRMGDRSWQRLATQCPATTRTLSFECMNFGKRRGACGIDNFMMRSKSCFQ</sequence>
<evidence type="ECO:0000256" key="1">
    <source>
        <dbReference type="SAM" id="MobiDB-lite"/>
    </source>
</evidence>
<feature type="compositionally biased region" description="Basic and acidic residues" evidence="1">
    <location>
        <begin position="264"/>
        <end position="281"/>
    </location>
</feature>
<feature type="region of interest" description="Disordered" evidence="1">
    <location>
        <begin position="219"/>
        <end position="293"/>
    </location>
</feature>
<dbReference type="AlphaFoldDB" id="A0AAN8IIS7"/>
<organism evidence="2 3">
    <name type="scientific">Trichostrongylus colubriformis</name>
    <name type="common">Black scour worm</name>
    <dbReference type="NCBI Taxonomy" id="6319"/>
    <lineage>
        <taxon>Eukaryota</taxon>
        <taxon>Metazoa</taxon>
        <taxon>Ecdysozoa</taxon>
        <taxon>Nematoda</taxon>
        <taxon>Chromadorea</taxon>
        <taxon>Rhabditida</taxon>
        <taxon>Rhabditina</taxon>
        <taxon>Rhabditomorpha</taxon>
        <taxon>Strongyloidea</taxon>
        <taxon>Trichostrongylidae</taxon>
        <taxon>Trichostrongylus</taxon>
    </lineage>
</organism>